<feature type="compositionally biased region" description="Polar residues" evidence="11">
    <location>
        <begin position="1"/>
        <end position="14"/>
    </location>
</feature>
<dbReference type="PIRSF" id="PIRSF001563">
    <property type="entry name" value="Folylpolyglu_synth"/>
    <property type="match status" value="1"/>
</dbReference>
<evidence type="ECO:0000256" key="10">
    <source>
        <dbReference type="PIRNR" id="PIRNR001563"/>
    </source>
</evidence>
<evidence type="ECO:0000259" key="12">
    <source>
        <dbReference type="Pfam" id="PF08245"/>
    </source>
</evidence>
<evidence type="ECO:0000256" key="9">
    <source>
        <dbReference type="ARBA" id="ARBA00047493"/>
    </source>
</evidence>
<comment type="caution">
    <text evidence="13">The sequence shown here is derived from an EMBL/GenBank/DDBJ whole genome shotgun (WGS) entry which is preliminary data.</text>
</comment>
<keyword evidence="5" id="KW-0479">Metal-binding</keyword>
<comment type="cofactor">
    <cofactor evidence="1">
        <name>Mg(2+)</name>
        <dbReference type="ChEBI" id="CHEBI:18420"/>
    </cofactor>
</comment>
<dbReference type="FunFam" id="3.40.1190.10:FF:000011">
    <property type="entry name" value="Folylpolyglutamate synthase/dihydrofolate synthase"/>
    <property type="match status" value="1"/>
</dbReference>
<dbReference type="Pfam" id="PF08245">
    <property type="entry name" value="Mur_ligase_M"/>
    <property type="match status" value="1"/>
</dbReference>
<dbReference type="RefSeq" id="WP_184518109.1">
    <property type="nucleotide sequence ID" value="NZ_JACIJD010000009.1"/>
</dbReference>
<evidence type="ECO:0000256" key="4">
    <source>
        <dbReference type="ARBA" id="ARBA00022598"/>
    </source>
</evidence>
<dbReference type="NCBIfam" id="TIGR01499">
    <property type="entry name" value="folC"/>
    <property type="match status" value="1"/>
</dbReference>
<evidence type="ECO:0000256" key="11">
    <source>
        <dbReference type="SAM" id="MobiDB-lite"/>
    </source>
</evidence>
<evidence type="ECO:0000256" key="5">
    <source>
        <dbReference type="ARBA" id="ARBA00022723"/>
    </source>
</evidence>
<dbReference type="PROSITE" id="PS01012">
    <property type="entry name" value="FOLYLPOLYGLU_SYNT_2"/>
    <property type="match status" value="1"/>
</dbReference>
<feature type="region of interest" description="Disordered" evidence="11">
    <location>
        <begin position="1"/>
        <end position="34"/>
    </location>
</feature>
<dbReference type="SUPFAM" id="SSF53623">
    <property type="entry name" value="MurD-like peptide ligases, catalytic domain"/>
    <property type="match status" value="1"/>
</dbReference>
<dbReference type="EC" id="6.3.2.17" evidence="3"/>
<dbReference type="AlphaFoldDB" id="A0A840Y698"/>
<dbReference type="InterPro" id="IPR036615">
    <property type="entry name" value="Mur_ligase_C_dom_sf"/>
</dbReference>
<dbReference type="GO" id="GO:0046654">
    <property type="term" value="P:tetrahydrofolate biosynthetic process"/>
    <property type="evidence" value="ECO:0007669"/>
    <property type="project" value="UniProtKB-UniPathway"/>
</dbReference>
<evidence type="ECO:0000313" key="13">
    <source>
        <dbReference type="EMBL" id="MBB5694289.1"/>
    </source>
</evidence>
<dbReference type="PANTHER" id="PTHR11136:SF0">
    <property type="entry name" value="DIHYDROFOLATE SYNTHETASE-RELATED"/>
    <property type="match status" value="1"/>
</dbReference>
<proteinExistence type="inferred from homology"/>
<dbReference type="Gene3D" id="3.40.1190.10">
    <property type="entry name" value="Mur-like, catalytic domain"/>
    <property type="match status" value="1"/>
</dbReference>
<reference evidence="13 14" key="1">
    <citation type="submission" date="2020-08" db="EMBL/GenBank/DDBJ databases">
        <title>Genomic Encyclopedia of Type Strains, Phase IV (KMG-IV): sequencing the most valuable type-strain genomes for metagenomic binning, comparative biology and taxonomic classification.</title>
        <authorList>
            <person name="Goeker M."/>
        </authorList>
    </citation>
    <scope>NUCLEOTIDE SEQUENCE [LARGE SCALE GENOMIC DNA]</scope>
    <source>
        <strain evidence="13 14">DSM 25622</strain>
    </source>
</reference>
<dbReference type="InterPro" id="IPR018109">
    <property type="entry name" value="Folylpolyglutamate_synth_CS"/>
</dbReference>
<accession>A0A840Y698</accession>
<dbReference type="EMBL" id="JACIJD010000009">
    <property type="protein sequence ID" value="MBB5694289.1"/>
    <property type="molecule type" value="Genomic_DNA"/>
</dbReference>
<evidence type="ECO:0000256" key="8">
    <source>
        <dbReference type="ARBA" id="ARBA00022842"/>
    </source>
</evidence>
<sequence>MADASATSQDTSPGISGGTPGDTPWGAPAGLRAAPGAGRSEAIIDRLHALHPRLIDLSLDRLRRLLDAMGNPERRLPPVVHVAGTNGKGSTCAFLRAVAEAAGQRVHAYTSPHLVRFHERIRLAGRLVEEDVLAAALEEVEAANAGQPITVFEITTAVALLLFSRVPADLLVLEVGLGGRFDATNVVDRPAACCIASISMDHTDFLGDRLEAIAGEKAGIIKPGIPVATGDQRPEAMAVLEAEAAARGAPLLARGRDWWAEWEGEGLLFRDARGTLRLPRPSLPGPHQADNAGIALAALRAWNPPWLTDEALARGIASASWPARLQRLHGALAARLPEGWELWLDGGHNAGAGEALAGQLRAWGDRPLHLIVGMKKSKAVADFLAPLLPHAAALWAVAEPGQHLAVPPEEIVAASGGVARVGPRVAEALAALPGPPGRALICGSLYLAGEVLKADGSLPE</sequence>
<dbReference type="InterPro" id="IPR013221">
    <property type="entry name" value="Mur_ligase_cen"/>
</dbReference>
<dbReference type="GO" id="GO:0004326">
    <property type="term" value="F:tetrahydrofolylpolyglutamate synthase activity"/>
    <property type="evidence" value="ECO:0007669"/>
    <property type="project" value="UniProtKB-EC"/>
</dbReference>
<keyword evidence="7 10" id="KW-0067">ATP-binding</keyword>
<name>A0A840Y698_9PROT</name>
<dbReference type="GO" id="GO:0005524">
    <property type="term" value="F:ATP binding"/>
    <property type="evidence" value="ECO:0007669"/>
    <property type="project" value="UniProtKB-KW"/>
</dbReference>
<comment type="catalytic activity">
    <reaction evidence="9">
        <text>(6S)-5,6,7,8-tetrahydrofolyl-(gamma-L-Glu)(n) + L-glutamate + ATP = (6S)-5,6,7,8-tetrahydrofolyl-(gamma-L-Glu)(n+1) + ADP + phosphate + H(+)</text>
        <dbReference type="Rhea" id="RHEA:10580"/>
        <dbReference type="Rhea" id="RHEA-COMP:14738"/>
        <dbReference type="Rhea" id="RHEA-COMP:14740"/>
        <dbReference type="ChEBI" id="CHEBI:15378"/>
        <dbReference type="ChEBI" id="CHEBI:29985"/>
        <dbReference type="ChEBI" id="CHEBI:30616"/>
        <dbReference type="ChEBI" id="CHEBI:43474"/>
        <dbReference type="ChEBI" id="CHEBI:141005"/>
        <dbReference type="ChEBI" id="CHEBI:456216"/>
        <dbReference type="EC" id="6.3.2.17"/>
    </reaction>
</comment>
<organism evidence="13 14">
    <name type="scientific">Muricoccus pecuniae</name>
    <dbReference type="NCBI Taxonomy" id="693023"/>
    <lineage>
        <taxon>Bacteria</taxon>
        <taxon>Pseudomonadati</taxon>
        <taxon>Pseudomonadota</taxon>
        <taxon>Alphaproteobacteria</taxon>
        <taxon>Acetobacterales</taxon>
        <taxon>Roseomonadaceae</taxon>
        <taxon>Muricoccus</taxon>
    </lineage>
</organism>
<dbReference type="UniPathway" id="UPA00077">
    <property type="reaction ID" value="UER00157"/>
</dbReference>
<dbReference type="GO" id="GO:0005737">
    <property type="term" value="C:cytoplasm"/>
    <property type="evidence" value="ECO:0007669"/>
    <property type="project" value="TreeGrafter"/>
</dbReference>
<dbReference type="InterPro" id="IPR001645">
    <property type="entry name" value="Folylpolyglutamate_synth"/>
</dbReference>
<evidence type="ECO:0000256" key="7">
    <source>
        <dbReference type="ARBA" id="ARBA00022840"/>
    </source>
</evidence>
<dbReference type="Gene3D" id="3.90.190.20">
    <property type="entry name" value="Mur ligase, C-terminal domain"/>
    <property type="match status" value="1"/>
</dbReference>
<dbReference type="Proteomes" id="UP000580654">
    <property type="component" value="Unassembled WGS sequence"/>
</dbReference>
<feature type="domain" description="Mur ligase central" evidence="12">
    <location>
        <begin position="82"/>
        <end position="222"/>
    </location>
</feature>
<gene>
    <name evidence="13" type="ORF">FHS87_002334</name>
</gene>
<dbReference type="GO" id="GO:0046872">
    <property type="term" value="F:metal ion binding"/>
    <property type="evidence" value="ECO:0007669"/>
    <property type="project" value="UniProtKB-KW"/>
</dbReference>
<keyword evidence="6 10" id="KW-0547">Nucleotide-binding</keyword>
<dbReference type="GO" id="GO:0008841">
    <property type="term" value="F:dihydrofolate synthase activity"/>
    <property type="evidence" value="ECO:0007669"/>
    <property type="project" value="TreeGrafter"/>
</dbReference>
<evidence type="ECO:0000256" key="3">
    <source>
        <dbReference type="ARBA" id="ARBA00013025"/>
    </source>
</evidence>
<protein>
    <recommendedName>
        <fullName evidence="3">tetrahydrofolate synthase</fullName>
        <ecNumber evidence="3">6.3.2.17</ecNumber>
    </recommendedName>
</protein>
<dbReference type="PANTHER" id="PTHR11136">
    <property type="entry name" value="FOLYLPOLYGLUTAMATE SYNTHASE-RELATED"/>
    <property type="match status" value="1"/>
</dbReference>
<keyword evidence="14" id="KW-1185">Reference proteome</keyword>
<keyword evidence="8" id="KW-0460">Magnesium</keyword>
<keyword evidence="4 10" id="KW-0436">Ligase</keyword>
<evidence type="ECO:0000256" key="1">
    <source>
        <dbReference type="ARBA" id="ARBA00001946"/>
    </source>
</evidence>
<dbReference type="SUPFAM" id="SSF53244">
    <property type="entry name" value="MurD-like peptide ligases, peptide-binding domain"/>
    <property type="match status" value="1"/>
</dbReference>
<comment type="similarity">
    <text evidence="2 10">Belongs to the folylpolyglutamate synthase family.</text>
</comment>
<dbReference type="InterPro" id="IPR036565">
    <property type="entry name" value="Mur-like_cat_sf"/>
</dbReference>
<evidence type="ECO:0000313" key="14">
    <source>
        <dbReference type="Proteomes" id="UP000580654"/>
    </source>
</evidence>
<evidence type="ECO:0000256" key="6">
    <source>
        <dbReference type="ARBA" id="ARBA00022741"/>
    </source>
</evidence>
<evidence type="ECO:0000256" key="2">
    <source>
        <dbReference type="ARBA" id="ARBA00008276"/>
    </source>
</evidence>